<dbReference type="InterPro" id="IPR010065">
    <property type="entry name" value="AA_ABC_transptr_permease_3TM"/>
</dbReference>
<evidence type="ECO:0000256" key="6">
    <source>
        <dbReference type="ARBA" id="ARBA00022970"/>
    </source>
</evidence>
<dbReference type="Gene3D" id="1.10.3720.10">
    <property type="entry name" value="MetI-like"/>
    <property type="match status" value="1"/>
</dbReference>
<feature type="transmembrane region" description="Helical" evidence="9">
    <location>
        <begin position="477"/>
        <end position="496"/>
    </location>
</feature>
<dbReference type="Pfam" id="PF00528">
    <property type="entry name" value="BPD_transp_1"/>
    <property type="match status" value="1"/>
</dbReference>
<dbReference type="EMBL" id="CP014160">
    <property type="protein sequence ID" value="AMB94248.1"/>
    <property type="molecule type" value="Genomic_DNA"/>
</dbReference>
<proteinExistence type="inferred from homology"/>
<dbReference type="InterPro" id="IPR043429">
    <property type="entry name" value="ArtM/GltK/GlnP/TcyL/YhdX-like"/>
</dbReference>
<dbReference type="EMBL" id="PKGY01000002">
    <property type="protein sequence ID" value="PKZ22424.1"/>
    <property type="molecule type" value="Genomic_DNA"/>
</dbReference>
<evidence type="ECO:0000256" key="1">
    <source>
        <dbReference type="ARBA" id="ARBA00004651"/>
    </source>
</evidence>
<dbReference type="CDD" id="cd06261">
    <property type="entry name" value="TM_PBP2"/>
    <property type="match status" value="1"/>
</dbReference>
<dbReference type="AlphaFoldDB" id="A0A0X8FBF1"/>
<evidence type="ECO:0000256" key="2">
    <source>
        <dbReference type="ARBA" id="ARBA00010072"/>
    </source>
</evidence>
<keyword evidence="10" id="KW-0732">Signal</keyword>
<comment type="subcellular location">
    <subcellularLocation>
        <location evidence="1 9">Cell membrane</location>
        <topology evidence="1 9">Multi-pass membrane protein</topology>
    </subcellularLocation>
</comment>
<reference evidence="12 14" key="1">
    <citation type="journal article" date="2016" name="Genome Announc.">
        <title>Complete Genome Sequences of Aerococcus christensenii CCUG 28831T, Aerococcus sanguinicola CCUG 43001T, Aerococcus urinae CCUG 36881T, Aerococcus urinaeequi CCUG 28094T, Aerococcus urinaehominis CCUG 42038 BT, and Aerococcus viridans CCUG 4311T.</title>
        <authorList>
            <person name="Carkaci D."/>
            <person name="Dargis R."/>
            <person name="Nielsen X.C."/>
            <person name="Skovgaard O."/>
            <person name="Fuursted K."/>
            <person name="Christensen J.J."/>
        </authorList>
    </citation>
    <scope>NUCLEOTIDE SEQUENCE [LARGE SCALE GENOMIC DNA]</scope>
    <source>
        <strain evidence="12 14">CCUG43001</strain>
    </source>
</reference>
<name>A0A0X8FBF1_9LACT</name>
<dbReference type="SUPFAM" id="SSF161098">
    <property type="entry name" value="MetI-like"/>
    <property type="match status" value="1"/>
</dbReference>
<feature type="domain" description="ABC transmembrane type-1" evidence="11">
    <location>
        <begin position="312"/>
        <end position="499"/>
    </location>
</feature>
<dbReference type="PANTHER" id="PTHR30614">
    <property type="entry name" value="MEMBRANE COMPONENT OF AMINO ACID ABC TRANSPORTER"/>
    <property type="match status" value="1"/>
</dbReference>
<dbReference type="OrthoDB" id="9811552at2"/>
<evidence type="ECO:0000313" key="12">
    <source>
        <dbReference type="EMBL" id="AMB94248.1"/>
    </source>
</evidence>
<evidence type="ECO:0000256" key="8">
    <source>
        <dbReference type="ARBA" id="ARBA00023136"/>
    </source>
</evidence>
<evidence type="ECO:0000313" key="13">
    <source>
        <dbReference type="EMBL" id="PKZ22424.1"/>
    </source>
</evidence>
<keyword evidence="3 9" id="KW-0813">Transport</keyword>
<dbReference type="NCBIfam" id="TIGR01726">
    <property type="entry name" value="HEQRo_perm_3TM"/>
    <property type="match status" value="1"/>
</dbReference>
<feature type="signal peptide" evidence="10">
    <location>
        <begin position="1"/>
        <end position="32"/>
    </location>
</feature>
<dbReference type="Gene3D" id="3.40.190.10">
    <property type="entry name" value="Periplasmic binding protein-like II"/>
    <property type="match status" value="2"/>
</dbReference>
<evidence type="ECO:0000256" key="10">
    <source>
        <dbReference type="SAM" id="SignalP"/>
    </source>
</evidence>
<evidence type="ECO:0000313" key="14">
    <source>
        <dbReference type="Proteomes" id="UP000069912"/>
    </source>
</evidence>
<keyword evidence="8 9" id="KW-0472">Membrane</keyword>
<feature type="chain" id="PRO_5038211199" evidence="10">
    <location>
        <begin position="33"/>
        <end position="511"/>
    </location>
</feature>
<dbReference type="SUPFAM" id="SSF53850">
    <property type="entry name" value="Periplasmic binding protein-like II"/>
    <property type="match status" value="1"/>
</dbReference>
<evidence type="ECO:0000256" key="9">
    <source>
        <dbReference type="RuleBase" id="RU363032"/>
    </source>
</evidence>
<dbReference type="GO" id="GO:0006865">
    <property type="term" value="P:amino acid transport"/>
    <property type="evidence" value="ECO:0007669"/>
    <property type="project" value="UniProtKB-KW"/>
</dbReference>
<dbReference type="Pfam" id="PF00497">
    <property type="entry name" value="SBP_bac_3"/>
    <property type="match status" value="1"/>
</dbReference>
<dbReference type="PROSITE" id="PS50928">
    <property type="entry name" value="ABC_TM1"/>
    <property type="match status" value="1"/>
</dbReference>
<keyword evidence="4" id="KW-1003">Cell membrane</keyword>
<dbReference type="Proteomes" id="UP000069912">
    <property type="component" value="Chromosome"/>
</dbReference>
<evidence type="ECO:0000313" key="15">
    <source>
        <dbReference type="Proteomes" id="UP000234239"/>
    </source>
</evidence>
<dbReference type="InterPro" id="IPR035906">
    <property type="entry name" value="MetI-like_sf"/>
</dbReference>
<reference evidence="13 15" key="3">
    <citation type="submission" date="2017-12" db="EMBL/GenBank/DDBJ databases">
        <title>Phylogenetic diversity of female urinary microbiome.</title>
        <authorList>
            <person name="Thomas-White K."/>
            <person name="Wolfe A.J."/>
        </authorList>
    </citation>
    <scope>NUCLEOTIDE SEQUENCE [LARGE SCALE GENOMIC DNA]</scope>
    <source>
        <strain evidence="13 15">UMB0139</strain>
    </source>
</reference>
<evidence type="ECO:0000256" key="4">
    <source>
        <dbReference type="ARBA" id="ARBA00022475"/>
    </source>
</evidence>
<dbReference type="GO" id="GO:0022857">
    <property type="term" value="F:transmembrane transporter activity"/>
    <property type="evidence" value="ECO:0007669"/>
    <property type="project" value="InterPro"/>
</dbReference>
<keyword evidence="6" id="KW-0029">Amino-acid transport</keyword>
<keyword evidence="5 9" id="KW-0812">Transmembrane</keyword>
<feature type="transmembrane region" description="Helical" evidence="9">
    <location>
        <begin position="364"/>
        <end position="387"/>
    </location>
</feature>
<protein>
    <submittedName>
        <fullName evidence="12">Amino acid ABC transporter</fullName>
    </submittedName>
</protein>
<feature type="transmembrane region" description="Helical" evidence="9">
    <location>
        <begin position="316"/>
        <end position="335"/>
    </location>
</feature>
<dbReference type="GO" id="GO:0043190">
    <property type="term" value="C:ATP-binding cassette (ABC) transporter complex"/>
    <property type="evidence" value="ECO:0007669"/>
    <property type="project" value="InterPro"/>
</dbReference>
<evidence type="ECO:0000259" key="11">
    <source>
        <dbReference type="PROSITE" id="PS50928"/>
    </source>
</evidence>
<comment type="similarity">
    <text evidence="2">Belongs to the binding-protein-dependent transport system permease family. HisMQ subfamily.</text>
</comment>
<evidence type="ECO:0000256" key="5">
    <source>
        <dbReference type="ARBA" id="ARBA00022692"/>
    </source>
</evidence>
<dbReference type="FunFam" id="1.10.3720.10:FF:000033">
    <property type="entry name" value="Polar amino acid ABC transporter permease"/>
    <property type="match status" value="1"/>
</dbReference>
<dbReference type="InterPro" id="IPR000515">
    <property type="entry name" value="MetI-like"/>
</dbReference>
<evidence type="ECO:0000256" key="3">
    <source>
        <dbReference type="ARBA" id="ARBA00022448"/>
    </source>
</evidence>
<dbReference type="PANTHER" id="PTHR30614:SF20">
    <property type="entry name" value="GLUTAMINE TRANSPORT SYSTEM PERMEASE PROTEIN GLNP"/>
    <property type="match status" value="1"/>
</dbReference>
<dbReference type="InterPro" id="IPR001638">
    <property type="entry name" value="Solute-binding_3/MltF_N"/>
</dbReference>
<dbReference type="Proteomes" id="UP000234239">
    <property type="component" value="Unassembled WGS sequence"/>
</dbReference>
<dbReference type="KEGG" id="asan:AWM72_05495"/>
<dbReference type="SMART" id="SM00062">
    <property type="entry name" value="PBPb"/>
    <property type="match status" value="1"/>
</dbReference>
<keyword evidence="7 9" id="KW-1133">Transmembrane helix</keyword>
<gene>
    <name evidence="12" type="ORF">AWM72_05495</name>
    <name evidence="13" type="ORF">CYJ28_04730</name>
</gene>
<evidence type="ECO:0000256" key="7">
    <source>
        <dbReference type="ARBA" id="ARBA00022989"/>
    </source>
</evidence>
<keyword evidence="14" id="KW-1185">Reference proteome</keyword>
<reference evidence="14" key="2">
    <citation type="submission" date="2016-01" db="EMBL/GenBank/DDBJ databases">
        <title>Six Aerococcus type strain genome sequencing and assembly using PacBio and Illumina Hiseq.</title>
        <authorList>
            <person name="Carkaci D."/>
            <person name="Dargis R."/>
            <person name="Nielsen X.C."/>
            <person name="Skovgaard O."/>
            <person name="Fuursted K."/>
            <person name="Christensen J.J."/>
        </authorList>
    </citation>
    <scope>NUCLEOTIDE SEQUENCE [LARGE SCALE GENOMIC DNA]</scope>
    <source>
        <strain evidence="14">CCUG43001</strain>
    </source>
</reference>
<sequence>MEKGRQNLMKKLFKYSLQVLMAFVLAFSPLLAGTGALVQAAEDQPAASGQVAGNDQLLDEIKKRGVIKLGVSPDYPPFEFLTREGGENKTKGIDISLAEKFADDLGVKLEIVNMEFSSLMSSLETGNIDMIISGMTYTEERDKSVDFTKPYENAGQSLVIRKDDTDRLKDKDSFVEGTVVGVQQGSYQEDLAKAHMPKAKLLTMQQVPDLLSALGTKQVDGVLVDEIMARTATKGNDQLTYVDAKVPREENDGKAVVIPENQPSLGEAINHTIDEVVEQDLVNQWADEAADQLADTDNVDWMQYWPFFWDGIKMTLLISILSIVFGMILGSLLAVMRISNLKFLSGIAGAYVEFVRGTPLMIQVLFIFLGVGGLLGISPLVAGLIAVSLNSGAYICEIIRGGLQSVPKGQAEAARSLGLDYKTTLRKIIFPQSLRSIWPSLGNEFVTLIKESSIVSTIGVAELTFQTRAVTSQTYQGIIPLFISMVIYFIITYALTKLLNHYEKQMNAKYN</sequence>
<organism evidence="12 14">
    <name type="scientific">Aerococcus sanguinicola</name>
    <dbReference type="NCBI Taxonomy" id="119206"/>
    <lineage>
        <taxon>Bacteria</taxon>
        <taxon>Bacillati</taxon>
        <taxon>Bacillota</taxon>
        <taxon>Bacilli</taxon>
        <taxon>Lactobacillales</taxon>
        <taxon>Aerococcaceae</taxon>
        <taxon>Aerococcus</taxon>
    </lineage>
</organism>
<accession>A0A0X8FBF1</accession>